<keyword evidence="5" id="KW-0808">Transferase</keyword>
<reference evidence="8" key="1">
    <citation type="submission" date="2022-03" db="EMBL/GenBank/DDBJ databases">
        <title>Identification of a novel bacterium isolated from mangrove sediments.</title>
        <authorList>
            <person name="Pan X."/>
        </authorList>
    </citation>
    <scope>NUCLEOTIDE SEQUENCE</scope>
    <source>
        <strain evidence="8">B1949</strain>
    </source>
</reference>
<evidence type="ECO:0000259" key="7">
    <source>
        <dbReference type="Pfam" id="PF00155"/>
    </source>
</evidence>
<organism evidence="8 9">
    <name type="scientific">Novosphingobium organovorum</name>
    <dbReference type="NCBI Taxonomy" id="2930092"/>
    <lineage>
        <taxon>Bacteria</taxon>
        <taxon>Pseudomonadati</taxon>
        <taxon>Pseudomonadota</taxon>
        <taxon>Alphaproteobacteria</taxon>
        <taxon>Sphingomonadales</taxon>
        <taxon>Sphingomonadaceae</taxon>
        <taxon>Novosphingobium</taxon>
    </lineage>
</organism>
<dbReference type="InterPro" id="IPR000796">
    <property type="entry name" value="Asp_trans"/>
</dbReference>
<evidence type="ECO:0000256" key="5">
    <source>
        <dbReference type="ARBA" id="ARBA00022679"/>
    </source>
</evidence>
<keyword evidence="6" id="KW-0663">Pyridoxal phosphate</keyword>
<evidence type="ECO:0000256" key="6">
    <source>
        <dbReference type="ARBA" id="ARBA00022898"/>
    </source>
</evidence>
<dbReference type="Gene3D" id="3.90.1150.10">
    <property type="entry name" value="Aspartate Aminotransferase, domain 1"/>
    <property type="match status" value="1"/>
</dbReference>
<dbReference type="PANTHER" id="PTHR11879:SF22">
    <property type="entry name" value="ASPARTATE AMINOTRANSFERASE, MITOCHONDRIAL"/>
    <property type="match status" value="1"/>
</dbReference>
<evidence type="ECO:0000256" key="2">
    <source>
        <dbReference type="ARBA" id="ARBA00007441"/>
    </source>
</evidence>
<dbReference type="InterPro" id="IPR015424">
    <property type="entry name" value="PyrdxlP-dep_Trfase"/>
</dbReference>
<accession>A0ABT0BFR3</accession>
<dbReference type="PANTHER" id="PTHR11879">
    <property type="entry name" value="ASPARTATE AMINOTRANSFERASE"/>
    <property type="match status" value="1"/>
</dbReference>
<feature type="domain" description="Aminotransferase class I/classII large" evidence="7">
    <location>
        <begin position="27"/>
        <end position="386"/>
    </location>
</feature>
<dbReference type="InterPro" id="IPR015422">
    <property type="entry name" value="PyrdxlP-dep_Trfase_small"/>
</dbReference>
<dbReference type="InterPro" id="IPR015421">
    <property type="entry name" value="PyrdxlP-dep_Trfase_major"/>
</dbReference>
<evidence type="ECO:0000256" key="3">
    <source>
        <dbReference type="ARBA" id="ARBA00011738"/>
    </source>
</evidence>
<keyword evidence="9" id="KW-1185">Reference proteome</keyword>
<proteinExistence type="inferred from homology"/>
<dbReference type="Pfam" id="PF00155">
    <property type="entry name" value="Aminotran_1_2"/>
    <property type="match status" value="1"/>
</dbReference>
<protein>
    <submittedName>
        <fullName evidence="8">Aromatic amino acid transaminase</fullName>
    </submittedName>
</protein>
<keyword evidence="4" id="KW-0032">Aminotransferase</keyword>
<gene>
    <name evidence="8" type="ORF">MTR62_14550</name>
</gene>
<dbReference type="PRINTS" id="PR00799">
    <property type="entry name" value="TRANSAMINASE"/>
</dbReference>
<name>A0ABT0BFR3_9SPHN</name>
<dbReference type="NCBIfam" id="NF006719">
    <property type="entry name" value="PRK09257.1"/>
    <property type="match status" value="1"/>
</dbReference>
<evidence type="ECO:0000313" key="8">
    <source>
        <dbReference type="EMBL" id="MCJ2183906.1"/>
    </source>
</evidence>
<evidence type="ECO:0000256" key="4">
    <source>
        <dbReference type="ARBA" id="ARBA00022576"/>
    </source>
</evidence>
<dbReference type="Gene3D" id="3.40.640.10">
    <property type="entry name" value="Type I PLP-dependent aspartate aminotransferase-like (Major domain)"/>
    <property type="match status" value="1"/>
</dbReference>
<comment type="subunit">
    <text evidence="3">Homodimer.</text>
</comment>
<dbReference type="CDD" id="cd00609">
    <property type="entry name" value="AAT_like"/>
    <property type="match status" value="1"/>
</dbReference>
<dbReference type="EMBL" id="JALHLF010000066">
    <property type="protein sequence ID" value="MCJ2183906.1"/>
    <property type="molecule type" value="Genomic_DNA"/>
</dbReference>
<dbReference type="SUPFAM" id="SSF53383">
    <property type="entry name" value="PLP-dependent transferases"/>
    <property type="match status" value="1"/>
</dbReference>
<evidence type="ECO:0000256" key="1">
    <source>
        <dbReference type="ARBA" id="ARBA00001933"/>
    </source>
</evidence>
<dbReference type="InterPro" id="IPR004839">
    <property type="entry name" value="Aminotransferase_I/II_large"/>
</dbReference>
<comment type="similarity">
    <text evidence="2">Belongs to the class-I pyridoxal-phosphate-dependent aminotransferase family.</text>
</comment>
<dbReference type="Proteomes" id="UP001162881">
    <property type="component" value="Unassembled WGS sequence"/>
</dbReference>
<evidence type="ECO:0000313" key="9">
    <source>
        <dbReference type="Proteomes" id="UP001162881"/>
    </source>
</evidence>
<sequence>MLTNLQQQPADALLALIKLHNDDPRADKIDLGVGVYRTGQGETPVFGAIKAAEQKLVETQDSKAYLGPEGDMGFVHALMPYIFGKQDPDMGGRIEGMQTPGGTGSLRLALAMAQRAGVTRVIAGKPSWPNHNQICKDLGLDVVEFNHAAADGTVDMDAVRGAIAAAGEGDAILLHGCCHNPTGIDYSHENWDEIADLLGKSPVLPIIDLAYQGLGQGMEEDAYGLRRVLAAVPDALVCYSCDKNFGLYRDRVGALYAMTKVPADLTKIMSNGHALARANWSQPPDHGGAAVRLVLEDEALTAMWLDELDQMRVRMRQVRDKLAAAGVTGGVDLSPIGGQNGLFSIIPFTPEQVQEMRAKHGIYFAGSGRINVAGLTTGNIDQFIAAVADVTA</sequence>
<comment type="caution">
    <text evidence="8">The sequence shown here is derived from an EMBL/GenBank/DDBJ whole genome shotgun (WGS) entry which is preliminary data.</text>
</comment>
<dbReference type="RefSeq" id="WP_244022202.1">
    <property type="nucleotide sequence ID" value="NZ_JALHLF010000066.1"/>
</dbReference>
<comment type="cofactor">
    <cofactor evidence="1">
        <name>pyridoxal 5'-phosphate</name>
        <dbReference type="ChEBI" id="CHEBI:597326"/>
    </cofactor>
</comment>